<evidence type="ECO:0000313" key="1">
    <source>
        <dbReference type="EMBL" id="OXU27561.1"/>
    </source>
</evidence>
<evidence type="ECO:0000313" key="2">
    <source>
        <dbReference type="Proteomes" id="UP000215335"/>
    </source>
</evidence>
<keyword evidence="2" id="KW-1185">Reference proteome</keyword>
<dbReference type="Proteomes" id="UP000215335">
    <property type="component" value="Unassembled WGS sequence"/>
</dbReference>
<proteinExistence type="predicted"/>
<dbReference type="AlphaFoldDB" id="A0A232F9L6"/>
<reference evidence="1 2" key="1">
    <citation type="journal article" date="2017" name="Curr. Biol.">
        <title>The Evolution of Venom by Co-option of Single-Copy Genes.</title>
        <authorList>
            <person name="Martinson E.O."/>
            <person name="Mrinalini"/>
            <person name="Kelkar Y.D."/>
            <person name="Chang C.H."/>
            <person name="Werren J.H."/>
        </authorList>
    </citation>
    <scope>NUCLEOTIDE SEQUENCE [LARGE SCALE GENOMIC DNA]</scope>
    <source>
        <strain evidence="1 2">Alberta</strain>
        <tissue evidence="1">Whole body</tissue>
    </source>
</reference>
<sequence length="186" mass="21898">MRKFWPTLTRGWRVMHSHVQLGEIQTTTYNIDVFGGMSTAIRVQWYSKIRDKGSLEYNLRDWRNTHQRSQGSTVRRMGAWAEDRGRAEVGEEEEAVLKTLLHSPYPSRPEQQQPIVALSSRKSTRRPARQGLVHPSSVLPPYWRGFGDAAAVRYPRRQLQPLRRQFSRQLYEWLPLFRSRTKLISH</sequence>
<protein>
    <submittedName>
        <fullName evidence="1">Uncharacterized protein</fullName>
    </submittedName>
</protein>
<gene>
    <name evidence="1" type="ORF">TSAR_000004</name>
</gene>
<accession>A0A232F9L6</accession>
<comment type="caution">
    <text evidence="1">The sequence shown here is derived from an EMBL/GenBank/DDBJ whole genome shotgun (WGS) entry which is preliminary data.</text>
</comment>
<organism evidence="1 2">
    <name type="scientific">Trichomalopsis sarcophagae</name>
    <dbReference type="NCBI Taxonomy" id="543379"/>
    <lineage>
        <taxon>Eukaryota</taxon>
        <taxon>Metazoa</taxon>
        <taxon>Ecdysozoa</taxon>
        <taxon>Arthropoda</taxon>
        <taxon>Hexapoda</taxon>
        <taxon>Insecta</taxon>
        <taxon>Pterygota</taxon>
        <taxon>Neoptera</taxon>
        <taxon>Endopterygota</taxon>
        <taxon>Hymenoptera</taxon>
        <taxon>Apocrita</taxon>
        <taxon>Proctotrupomorpha</taxon>
        <taxon>Chalcidoidea</taxon>
        <taxon>Pteromalidae</taxon>
        <taxon>Pteromalinae</taxon>
        <taxon>Trichomalopsis</taxon>
    </lineage>
</organism>
<name>A0A232F9L6_9HYME</name>
<dbReference type="EMBL" id="NNAY01000581">
    <property type="protein sequence ID" value="OXU27561.1"/>
    <property type="molecule type" value="Genomic_DNA"/>
</dbReference>